<organism evidence="3 4">
    <name type="scientific">Stieleria maiorica</name>
    <dbReference type="NCBI Taxonomy" id="2795974"/>
    <lineage>
        <taxon>Bacteria</taxon>
        <taxon>Pseudomonadati</taxon>
        <taxon>Planctomycetota</taxon>
        <taxon>Planctomycetia</taxon>
        <taxon>Pirellulales</taxon>
        <taxon>Pirellulaceae</taxon>
        <taxon>Stieleria</taxon>
    </lineage>
</organism>
<keyword evidence="1" id="KW-0732">Signal</keyword>
<dbReference type="SUPFAM" id="SSF52317">
    <property type="entry name" value="Class I glutamine amidotransferase-like"/>
    <property type="match status" value="1"/>
</dbReference>
<feature type="domain" description="ThuA-like" evidence="2">
    <location>
        <begin position="51"/>
        <end position="271"/>
    </location>
</feature>
<keyword evidence="4" id="KW-1185">Reference proteome</keyword>
<dbReference type="Proteomes" id="UP000321353">
    <property type="component" value="Chromosome"/>
</dbReference>
<feature type="signal peptide" evidence="1">
    <location>
        <begin position="1"/>
        <end position="27"/>
    </location>
</feature>
<dbReference type="EMBL" id="CP036264">
    <property type="protein sequence ID" value="QEF98540.1"/>
    <property type="molecule type" value="Genomic_DNA"/>
</dbReference>
<dbReference type="AlphaFoldDB" id="A0A5B9MEX0"/>
<protein>
    <submittedName>
        <fullName evidence="3">Trehalose utilization</fullName>
    </submittedName>
</protein>
<evidence type="ECO:0000313" key="4">
    <source>
        <dbReference type="Proteomes" id="UP000321353"/>
    </source>
</evidence>
<evidence type="ECO:0000259" key="2">
    <source>
        <dbReference type="Pfam" id="PF06283"/>
    </source>
</evidence>
<reference evidence="3 4" key="1">
    <citation type="submission" date="2019-02" db="EMBL/GenBank/DDBJ databases">
        <title>Planctomycetal bacteria perform biofilm scaping via a novel small molecule.</title>
        <authorList>
            <person name="Jeske O."/>
            <person name="Boedeker C."/>
            <person name="Wiegand S."/>
            <person name="Breitling P."/>
            <person name="Kallscheuer N."/>
            <person name="Jogler M."/>
            <person name="Rohde M."/>
            <person name="Petersen J."/>
            <person name="Medema M.H."/>
            <person name="Surup F."/>
            <person name="Jogler C."/>
        </authorList>
    </citation>
    <scope>NUCLEOTIDE SEQUENCE [LARGE SCALE GENOMIC DNA]</scope>
    <source>
        <strain evidence="3 4">Mal15</strain>
    </source>
</reference>
<accession>A0A5B9MEX0</accession>
<gene>
    <name evidence="3" type="ORF">Mal15_25920</name>
</gene>
<dbReference type="Pfam" id="PF06283">
    <property type="entry name" value="ThuA"/>
    <property type="match status" value="1"/>
</dbReference>
<dbReference type="KEGG" id="smam:Mal15_25920"/>
<sequence precursor="true">MNLPRNMSNLLFTAISLTLVFASAATAATADDRPHVVIVVGTLHYSPELTMPVFAEELERFGFRTTVVMGEGNPEKKTENVLPGIDVLADADLAIFFMRFLKLPDDELQPILDYLTSGKPVIGLRTANHSFKYPAGHPNQPWNDGFGRRALGTPYVVHQTSETKISVVEENLDHPVMTHVTKKRWVSPGTLYLTRLEPDCLPLATGSGEGRSRTLKRAFGTVEVKPQESDVVAWAWQNEWGGKVFGTSFGHPGDFAEESFVRMLVNAVHWAVDRPLPSADQQVSTWNIERVDKKPRK</sequence>
<name>A0A5B9MEX0_9BACT</name>
<dbReference type="Gene3D" id="3.40.50.880">
    <property type="match status" value="1"/>
</dbReference>
<dbReference type="InterPro" id="IPR029010">
    <property type="entry name" value="ThuA-like"/>
</dbReference>
<evidence type="ECO:0000256" key="1">
    <source>
        <dbReference type="SAM" id="SignalP"/>
    </source>
</evidence>
<evidence type="ECO:0000313" key="3">
    <source>
        <dbReference type="EMBL" id="QEF98540.1"/>
    </source>
</evidence>
<feature type="chain" id="PRO_5022712592" evidence="1">
    <location>
        <begin position="28"/>
        <end position="297"/>
    </location>
</feature>
<proteinExistence type="predicted"/>
<dbReference type="InterPro" id="IPR029062">
    <property type="entry name" value="Class_I_gatase-like"/>
</dbReference>